<protein>
    <recommendedName>
        <fullName evidence="1">DUF6351 domain-containing protein</fullName>
    </recommendedName>
</protein>
<dbReference type="EMBL" id="CADIKI010000018">
    <property type="protein sequence ID" value="CAB3802787.1"/>
    <property type="molecule type" value="Genomic_DNA"/>
</dbReference>
<organism evidence="2 3">
    <name type="scientific">Paraburkholderia fynbosensis</name>
    <dbReference type="NCBI Taxonomy" id="1200993"/>
    <lineage>
        <taxon>Bacteria</taxon>
        <taxon>Pseudomonadati</taxon>
        <taxon>Pseudomonadota</taxon>
        <taxon>Betaproteobacteria</taxon>
        <taxon>Burkholderiales</taxon>
        <taxon>Burkholderiaceae</taxon>
        <taxon>Paraburkholderia</taxon>
    </lineage>
</organism>
<evidence type="ECO:0000313" key="2">
    <source>
        <dbReference type="EMBL" id="CAB3802787.1"/>
    </source>
</evidence>
<keyword evidence="3" id="KW-1185">Reference proteome</keyword>
<feature type="domain" description="DUF6351" evidence="1">
    <location>
        <begin position="30"/>
        <end position="124"/>
    </location>
</feature>
<evidence type="ECO:0000313" key="3">
    <source>
        <dbReference type="Proteomes" id="UP000494252"/>
    </source>
</evidence>
<dbReference type="Pfam" id="PF19878">
    <property type="entry name" value="DUF6351"/>
    <property type="match status" value="1"/>
</dbReference>
<reference evidence="2 3" key="1">
    <citation type="submission" date="2020-04" db="EMBL/GenBank/DDBJ databases">
        <authorList>
            <person name="De Canck E."/>
        </authorList>
    </citation>
    <scope>NUCLEOTIDE SEQUENCE [LARGE SCALE GENOMIC DNA]</scope>
    <source>
        <strain evidence="2 3">LMG 27177</strain>
    </source>
</reference>
<name>A0A6J5GS77_9BURK</name>
<dbReference type="AlphaFoldDB" id="A0A6J5GS77"/>
<gene>
    <name evidence="2" type="ORF">LMG27177_05294</name>
</gene>
<proteinExistence type="predicted"/>
<sequence>MEYVHPVGPDVRDRRRCRIATRQGDSRQANNAVDGCCSDPSTCIAETQTLSNQPTTQCNTLLPSWTFPRYQAGGPVAADIARCQLKPVDSNDYKVPLSADQMARLRTIFPAGVCDWSKPGVNQTKLVPMLSFGPSPVNLVFDVTGQ</sequence>
<accession>A0A6J5GS77</accession>
<dbReference type="InterPro" id="IPR045556">
    <property type="entry name" value="DUF6351"/>
</dbReference>
<dbReference type="Proteomes" id="UP000494252">
    <property type="component" value="Unassembled WGS sequence"/>
</dbReference>
<evidence type="ECO:0000259" key="1">
    <source>
        <dbReference type="Pfam" id="PF19878"/>
    </source>
</evidence>